<evidence type="ECO:0000259" key="3">
    <source>
        <dbReference type="PROSITE" id="PS01031"/>
    </source>
</evidence>
<evidence type="ECO:0000256" key="1">
    <source>
        <dbReference type="PROSITE-ProRule" id="PRU00285"/>
    </source>
</evidence>
<dbReference type="Pfam" id="PF00011">
    <property type="entry name" value="HSP20"/>
    <property type="match status" value="1"/>
</dbReference>
<name>A0A2H5Y382_9CHLR</name>
<gene>
    <name evidence="4" type="primary">hspA</name>
    <name evidence="4" type="ORF">HRbin22_00127</name>
</gene>
<evidence type="ECO:0000256" key="2">
    <source>
        <dbReference type="RuleBase" id="RU003616"/>
    </source>
</evidence>
<dbReference type="EMBL" id="BEHY01000002">
    <property type="protein sequence ID" value="GBD07901.1"/>
    <property type="molecule type" value="Genomic_DNA"/>
</dbReference>
<dbReference type="InterPro" id="IPR002068">
    <property type="entry name" value="A-crystallin/Hsp20_dom"/>
</dbReference>
<dbReference type="Gene3D" id="2.60.40.790">
    <property type="match status" value="1"/>
</dbReference>
<dbReference type="SUPFAM" id="SSF49764">
    <property type="entry name" value="HSP20-like chaperones"/>
    <property type="match status" value="1"/>
</dbReference>
<dbReference type="AlphaFoldDB" id="A0A2H5Y382"/>
<dbReference type="PROSITE" id="PS01031">
    <property type="entry name" value="SHSP"/>
    <property type="match status" value="1"/>
</dbReference>
<dbReference type="InterPro" id="IPR031107">
    <property type="entry name" value="Small_HSP"/>
</dbReference>
<sequence>MDEFERAFERFESQMERLLQDILTRQRWMLRHGNAWRPPTDVYETDEAVVVRVEIAGLNPEDVLVALHDRWLVISGYRHDPTPKVAYHQLEIHYGEFHVEVYLPWALDADAAQAVYRDGFLIVTLPKKPPLTITVRTPRRLQVGR</sequence>
<dbReference type="InterPro" id="IPR008978">
    <property type="entry name" value="HSP20-like_chaperone"/>
</dbReference>
<proteinExistence type="inferred from homology"/>
<evidence type="ECO:0000313" key="5">
    <source>
        <dbReference type="Proteomes" id="UP000236642"/>
    </source>
</evidence>
<evidence type="ECO:0000313" key="4">
    <source>
        <dbReference type="EMBL" id="GBD07901.1"/>
    </source>
</evidence>
<comment type="similarity">
    <text evidence="1 2">Belongs to the small heat shock protein (HSP20) family.</text>
</comment>
<dbReference type="CDD" id="cd06464">
    <property type="entry name" value="ACD_sHsps-like"/>
    <property type="match status" value="1"/>
</dbReference>
<comment type="caution">
    <text evidence="4">The sequence shown here is derived from an EMBL/GenBank/DDBJ whole genome shotgun (WGS) entry which is preliminary data.</text>
</comment>
<reference evidence="5" key="1">
    <citation type="submission" date="2017-09" db="EMBL/GenBank/DDBJ databases">
        <title>Metaegenomics of thermophilic ammonia-oxidizing enrichment culture.</title>
        <authorList>
            <person name="Kato S."/>
            <person name="Suzuki K."/>
        </authorList>
    </citation>
    <scope>NUCLEOTIDE SEQUENCE [LARGE SCALE GENOMIC DNA]</scope>
</reference>
<dbReference type="Proteomes" id="UP000236642">
    <property type="component" value="Unassembled WGS sequence"/>
</dbReference>
<protein>
    <submittedName>
        <fullName evidence="4">Spore protein SP21</fullName>
    </submittedName>
</protein>
<accession>A0A2H5Y382</accession>
<dbReference type="PANTHER" id="PTHR11527">
    <property type="entry name" value="HEAT-SHOCK PROTEIN 20 FAMILY MEMBER"/>
    <property type="match status" value="1"/>
</dbReference>
<feature type="domain" description="SHSP" evidence="3">
    <location>
        <begin position="31"/>
        <end position="144"/>
    </location>
</feature>
<organism evidence="4 5">
    <name type="scientific">Candidatus Thermoflexus japonica</name>
    <dbReference type="NCBI Taxonomy" id="2035417"/>
    <lineage>
        <taxon>Bacteria</taxon>
        <taxon>Bacillati</taxon>
        <taxon>Chloroflexota</taxon>
        <taxon>Thermoflexia</taxon>
        <taxon>Thermoflexales</taxon>
        <taxon>Thermoflexaceae</taxon>
        <taxon>Thermoflexus</taxon>
    </lineage>
</organism>